<evidence type="ECO:0000259" key="5">
    <source>
        <dbReference type="PROSITE" id="PS51387"/>
    </source>
</evidence>
<dbReference type="InterPro" id="IPR036318">
    <property type="entry name" value="FAD-bd_PCMH-like_sf"/>
</dbReference>
<gene>
    <name evidence="6" type="ORF">CLV74_108135</name>
</gene>
<dbReference type="PROSITE" id="PS51387">
    <property type="entry name" value="FAD_PCMH"/>
    <property type="match status" value="1"/>
</dbReference>
<reference evidence="6 7" key="1">
    <citation type="submission" date="2018-03" db="EMBL/GenBank/DDBJ databases">
        <title>Genomic Encyclopedia of Archaeal and Bacterial Type Strains, Phase II (KMG-II): from individual species to whole genera.</title>
        <authorList>
            <person name="Goeker M."/>
        </authorList>
    </citation>
    <scope>NUCLEOTIDE SEQUENCE [LARGE SCALE GENOMIC DNA]</scope>
    <source>
        <strain evidence="6 7">DSM 100212</strain>
    </source>
</reference>
<dbReference type="InterPro" id="IPR051264">
    <property type="entry name" value="FAD-oxidored/transferase_4"/>
</dbReference>
<dbReference type="PANTHER" id="PTHR43716:SF2">
    <property type="entry name" value="BLL6224 PROTEIN"/>
    <property type="match status" value="1"/>
</dbReference>
<dbReference type="InterPro" id="IPR016166">
    <property type="entry name" value="FAD-bd_PCMH"/>
</dbReference>
<dbReference type="Gene3D" id="1.10.45.10">
    <property type="entry name" value="Vanillyl-alcohol Oxidase, Chain A, domain 4"/>
    <property type="match status" value="1"/>
</dbReference>
<dbReference type="OrthoDB" id="9811557at2"/>
<evidence type="ECO:0000256" key="3">
    <source>
        <dbReference type="ARBA" id="ARBA00022630"/>
    </source>
</evidence>
<name>A0A2T0WNR8_9RHOB</name>
<evidence type="ECO:0000256" key="1">
    <source>
        <dbReference type="ARBA" id="ARBA00001974"/>
    </source>
</evidence>
<dbReference type="InterPro" id="IPR004113">
    <property type="entry name" value="FAD-bd_oxidored_4_C"/>
</dbReference>
<evidence type="ECO:0000313" key="7">
    <source>
        <dbReference type="Proteomes" id="UP000238392"/>
    </source>
</evidence>
<keyword evidence="7" id="KW-1185">Reference proteome</keyword>
<dbReference type="Gene3D" id="3.30.70.2190">
    <property type="match status" value="1"/>
</dbReference>
<evidence type="ECO:0000256" key="2">
    <source>
        <dbReference type="ARBA" id="ARBA00008000"/>
    </source>
</evidence>
<dbReference type="InterPro" id="IPR016169">
    <property type="entry name" value="FAD-bd_PCMH_sub2"/>
</dbReference>
<dbReference type="SUPFAM" id="SSF55103">
    <property type="entry name" value="FAD-linked oxidases, C-terminal domain"/>
    <property type="match status" value="1"/>
</dbReference>
<comment type="similarity">
    <text evidence="2">Belongs to the FAD-binding oxidoreductase/transferase type 4 family.</text>
</comment>
<dbReference type="RefSeq" id="WP_106265416.1">
    <property type="nucleotide sequence ID" value="NZ_PVTQ01000008.1"/>
</dbReference>
<accession>A0A2T0WNR8</accession>
<evidence type="ECO:0000313" key="6">
    <source>
        <dbReference type="EMBL" id="PRY88330.1"/>
    </source>
</evidence>
<evidence type="ECO:0000256" key="4">
    <source>
        <dbReference type="ARBA" id="ARBA00022827"/>
    </source>
</evidence>
<dbReference type="Pfam" id="PF02913">
    <property type="entry name" value="FAD-oxidase_C"/>
    <property type="match status" value="1"/>
</dbReference>
<dbReference type="PANTHER" id="PTHR43716">
    <property type="entry name" value="D-2-HYDROXYGLUTARATE DEHYDROGENASE, MITOCHONDRIAL"/>
    <property type="match status" value="1"/>
</dbReference>
<sequence length="482" mass="51065">MTRPNLDAFLTQCQQITGPAGVLSAEADMASYLRDWTGQYQGSAIAVLRPRSTDEVAQLVRLCVEAGIAVVPQGGRTGLAGGGVPLDGRSVVLSLERMNAIRTVDTDARTMTLEAGVILETAQNAALEQGLVFPLTFGAKGSCTIGGALATNAGGSNVVRYGTTRELCVGIEAVMPDGSVISALHGLRKDNTGYDLRHLLIGAEGTLGIITAAVFKLAPAPKVRVAGFLALEDLAHAPSLLNRMQDRTGGAVEAFEYMPKPMIAAIQRAFPDVRAPLDTLPETGIFFEVASSRDADAAEAEGGGSRLEEDVLGLLEALMEEGALPDAMIAQTEQQRLDLWHLRESALEGVMHNGPAYFTDISLPLNKIAPFVAEMDQAVAEMGFATLTVGHLGDGNLHYTLSAAEGQDWESLPLAKAKALIFDRLQAAGGSFSAEHGIGQSKLDLMRQLKTPAQLEAMRAVKRALDPENLMNPAKLIPMDQS</sequence>
<dbReference type="AlphaFoldDB" id="A0A2T0WNR8"/>
<dbReference type="GO" id="GO:0071949">
    <property type="term" value="F:FAD binding"/>
    <property type="evidence" value="ECO:0007669"/>
    <property type="project" value="InterPro"/>
</dbReference>
<comment type="caution">
    <text evidence="6">The sequence shown here is derived from an EMBL/GenBank/DDBJ whole genome shotgun (WGS) entry which is preliminary data.</text>
</comment>
<dbReference type="EMBL" id="PVTQ01000008">
    <property type="protein sequence ID" value="PRY88330.1"/>
    <property type="molecule type" value="Genomic_DNA"/>
</dbReference>
<dbReference type="GO" id="GO:0003824">
    <property type="term" value="F:catalytic activity"/>
    <property type="evidence" value="ECO:0007669"/>
    <property type="project" value="InterPro"/>
</dbReference>
<dbReference type="InterPro" id="IPR006094">
    <property type="entry name" value="Oxid_FAD_bind_N"/>
</dbReference>
<dbReference type="Gene3D" id="3.30.465.10">
    <property type="match status" value="1"/>
</dbReference>
<dbReference type="InterPro" id="IPR016167">
    <property type="entry name" value="FAD-bd_PCMH_sub1"/>
</dbReference>
<feature type="domain" description="FAD-binding PCMH-type" evidence="5">
    <location>
        <begin position="40"/>
        <end position="220"/>
    </location>
</feature>
<protein>
    <submittedName>
        <fullName evidence="6">FAD/FMN-containing dehydrogenase</fullName>
    </submittedName>
</protein>
<dbReference type="Proteomes" id="UP000238392">
    <property type="component" value="Unassembled WGS sequence"/>
</dbReference>
<dbReference type="InterPro" id="IPR016164">
    <property type="entry name" value="FAD-linked_Oxase-like_C"/>
</dbReference>
<dbReference type="Gene3D" id="3.30.70.2740">
    <property type="match status" value="1"/>
</dbReference>
<dbReference type="InterPro" id="IPR016171">
    <property type="entry name" value="Vanillyl_alc_oxidase_C-sub2"/>
</dbReference>
<dbReference type="Pfam" id="PF01565">
    <property type="entry name" value="FAD_binding_4"/>
    <property type="match status" value="1"/>
</dbReference>
<dbReference type="FunFam" id="1.10.45.10:FF:000001">
    <property type="entry name" value="D-lactate dehydrogenase mitochondrial"/>
    <property type="match status" value="1"/>
</dbReference>
<dbReference type="GO" id="GO:0022904">
    <property type="term" value="P:respiratory electron transport chain"/>
    <property type="evidence" value="ECO:0007669"/>
    <property type="project" value="TreeGrafter"/>
</dbReference>
<comment type="cofactor">
    <cofactor evidence="1">
        <name>FAD</name>
        <dbReference type="ChEBI" id="CHEBI:57692"/>
    </cofactor>
</comment>
<dbReference type="SUPFAM" id="SSF56176">
    <property type="entry name" value="FAD-binding/transporter-associated domain-like"/>
    <property type="match status" value="1"/>
</dbReference>
<organism evidence="6 7">
    <name type="scientific">Donghicola tyrosinivorans</name>
    <dbReference type="NCBI Taxonomy" id="1652492"/>
    <lineage>
        <taxon>Bacteria</taxon>
        <taxon>Pseudomonadati</taxon>
        <taxon>Pseudomonadota</taxon>
        <taxon>Alphaproteobacteria</taxon>
        <taxon>Rhodobacterales</taxon>
        <taxon>Roseobacteraceae</taxon>
        <taxon>Donghicola</taxon>
    </lineage>
</organism>
<proteinExistence type="inferred from homology"/>
<keyword evidence="3" id="KW-0285">Flavoprotein</keyword>
<dbReference type="Gene3D" id="3.30.43.10">
    <property type="entry name" value="Uridine Diphospho-n-acetylenolpyruvylglucosamine Reductase, domain 2"/>
    <property type="match status" value="1"/>
</dbReference>
<keyword evidence="4" id="KW-0274">FAD</keyword>